<feature type="transmembrane region" description="Helical" evidence="2">
    <location>
        <begin position="6"/>
        <end position="27"/>
    </location>
</feature>
<name>A0ABX8S886_9ACTN</name>
<evidence type="ECO:0008006" key="5">
    <source>
        <dbReference type="Google" id="ProtNLM"/>
    </source>
</evidence>
<evidence type="ECO:0000313" key="4">
    <source>
        <dbReference type="Proteomes" id="UP000887023"/>
    </source>
</evidence>
<feature type="region of interest" description="Disordered" evidence="1">
    <location>
        <begin position="127"/>
        <end position="162"/>
    </location>
</feature>
<dbReference type="EMBL" id="CP079105">
    <property type="protein sequence ID" value="QXQ13978.1"/>
    <property type="molecule type" value="Genomic_DNA"/>
</dbReference>
<dbReference type="RefSeq" id="WP_066472018.1">
    <property type="nucleotide sequence ID" value="NZ_CBCRUZ010000006.1"/>
</dbReference>
<keyword evidence="2" id="KW-0812">Transmembrane</keyword>
<evidence type="ECO:0000313" key="3">
    <source>
        <dbReference type="EMBL" id="QXQ13978.1"/>
    </source>
</evidence>
<keyword evidence="4" id="KW-1185">Reference proteome</keyword>
<keyword evidence="2" id="KW-1133">Transmembrane helix</keyword>
<feature type="compositionally biased region" description="Pro residues" evidence="1">
    <location>
        <begin position="142"/>
        <end position="162"/>
    </location>
</feature>
<dbReference type="Proteomes" id="UP000887023">
    <property type="component" value="Chromosome"/>
</dbReference>
<sequence length="162" mass="17252">MSIAEPVLLIGLVVALIGLVAAPLIGLRLRRARAQQWTAELDLARTRALGSEHRRVARAADDVADVTQATTETVVVTTGVVETAHFAIAAIPFSVLEAIPVTRRPSRIARRVHDEVAGAVYRTIQGTSRSVGGAAGRRRPAPQRPPADSPPELQPGRTPPEL</sequence>
<evidence type="ECO:0000256" key="2">
    <source>
        <dbReference type="SAM" id="Phobius"/>
    </source>
</evidence>
<gene>
    <name evidence="3" type="ORF">KV203_00440</name>
</gene>
<protein>
    <recommendedName>
        <fullName evidence="5">DUF948 domain-containing protein</fullName>
    </recommendedName>
</protein>
<keyword evidence="2" id="KW-0472">Membrane</keyword>
<evidence type="ECO:0000256" key="1">
    <source>
        <dbReference type="SAM" id="MobiDB-lite"/>
    </source>
</evidence>
<proteinExistence type="predicted"/>
<reference evidence="3" key="1">
    <citation type="submission" date="2021-07" db="EMBL/GenBank/DDBJ databases">
        <title>Candidatus Kaistella beijingensis sp. nov. isolated from a municipal wastewater treatment plant is involved in sludge foaming.</title>
        <authorList>
            <person name="Song Y."/>
            <person name="Liu S.-J."/>
        </authorList>
    </citation>
    <scope>NUCLEOTIDE SEQUENCE</scope>
    <source>
        <strain evidence="3">DSM 43998</strain>
    </source>
</reference>
<organism evidence="3 4">
    <name type="scientific">Skermania pinensis</name>
    <dbReference type="NCBI Taxonomy" id="39122"/>
    <lineage>
        <taxon>Bacteria</taxon>
        <taxon>Bacillati</taxon>
        <taxon>Actinomycetota</taxon>
        <taxon>Actinomycetes</taxon>
        <taxon>Mycobacteriales</taxon>
        <taxon>Gordoniaceae</taxon>
        <taxon>Skermania</taxon>
    </lineage>
</organism>
<accession>A0ABX8S886</accession>